<dbReference type="Proteomes" id="UP000580474">
    <property type="component" value="Unassembled WGS sequence"/>
</dbReference>
<keyword evidence="2" id="KW-1185">Reference proteome</keyword>
<proteinExistence type="predicted"/>
<accession>A0A840N9V9</accession>
<evidence type="ECO:0000313" key="1">
    <source>
        <dbReference type="EMBL" id="MBB5068404.1"/>
    </source>
</evidence>
<protein>
    <submittedName>
        <fullName evidence="1">Uncharacterized protein</fullName>
    </submittedName>
</protein>
<dbReference type="RefSeq" id="WP_184478096.1">
    <property type="nucleotide sequence ID" value="NZ_JACHIV010000001.1"/>
</dbReference>
<comment type="caution">
    <text evidence="1">The sequence shown here is derived from an EMBL/GenBank/DDBJ whole genome shotgun (WGS) entry which is preliminary data.</text>
</comment>
<name>A0A840N9V9_9PSEU</name>
<dbReference type="AlphaFoldDB" id="A0A840N9V9"/>
<gene>
    <name evidence="1" type="ORF">BJ969_001492</name>
</gene>
<organism evidence="1 2">
    <name type="scientific">Saccharopolyspora gloriosae</name>
    <dbReference type="NCBI Taxonomy" id="455344"/>
    <lineage>
        <taxon>Bacteria</taxon>
        <taxon>Bacillati</taxon>
        <taxon>Actinomycetota</taxon>
        <taxon>Actinomycetes</taxon>
        <taxon>Pseudonocardiales</taxon>
        <taxon>Pseudonocardiaceae</taxon>
        <taxon>Saccharopolyspora</taxon>
    </lineage>
</organism>
<dbReference type="EMBL" id="JACHIV010000001">
    <property type="protein sequence ID" value="MBB5068404.1"/>
    <property type="molecule type" value="Genomic_DNA"/>
</dbReference>
<sequence>MTSICAEYWHSYPHTGRAESRAISSMAELDALLDAMRRGRISALALFSGDQQLVAGAFDDGTGAVAMSGPGGTCFTDGTGPERSSSFFQTDFPSDVRVSAHAVRTVLLDFLAVGKRSDAVGWKAAPAPEITSAERAEFAAIFDDRSGGK</sequence>
<dbReference type="InterPro" id="IPR025680">
    <property type="entry name" value="DddI"/>
</dbReference>
<dbReference type="Pfam" id="PF14430">
    <property type="entry name" value="Imm1"/>
    <property type="match status" value="1"/>
</dbReference>
<evidence type="ECO:0000313" key="2">
    <source>
        <dbReference type="Proteomes" id="UP000580474"/>
    </source>
</evidence>
<reference evidence="1 2" key="1">
    <citation type="submission" date="2020-08" db="EMBL/GenBank/DDBJ databases">
        <title>Sequencing the genomes of 1000 actinobacteria strains.</title>
        <authorList>
            <person name="Klenk H.-P."/>
        </authorList>
    </citation>
    <scope>NUCLEOTIDE SEQUENCE [LARGE SCALE GENOMIC DNA]</scope>
    <source>
        <strain evidence="1 2">DSM 45582</strain>
    </source>
</reference>